<proteinExistence type="predicted"/>
<reference evidence="1 2" key="1">
    <citation type="submission" date="2019-01" db="EMBL/GenBank/DDBJ databases">
        <authorList>
            <person name="Chen W.-M."/>
        </authorList>
    </citation>
    <scope>NUCLEOTIDE SEQUENCE [LARGE SCALE GENOMIC DNA]</scope>
    <source>
        <strain evidence="1 2">CCP-6</strain>
    </source>
</reference>
<dbReference type="EMBL" id="SACL01000004">
    <property type="protein sequence ID" value="RVT96239.1"/>
    <property type="molecule type" value="Genomic_DNA"/>
</dbReference>
<comment type="caution">
    <text evidence="1">The sequence shown here is derived from an EMBL/GenBank/DDBJ whole genome shotgun (WGS) entry which is preliminary data.</text>
</comment>
<name>A0A437MF37_9PROT</name>
<protein>
    <recommendedName>
        <fullName evidence="3">Phage gp6-like head-tail connector protein</fullName>
    </recommendedName>
</protein>
<evidence type="ECO:0000313" key="1">
    <source>
        <dbReference type="EMBL" id="RVT96239.1"/>
    </source>
</evidence>
<sequence length="180" mass="18756">MPLAPYATLQQLQDFLSEVSPDASRQADLYAALLRASSAVEDFCCRDFAPGQRTESKWAAAPIMTPRATPVASIISATQDGAPIELVKRMGGSVLARKDGLPFSGEVEVTYTTEAPVPNSVQMATLLTAQAMADAPAYDQNAGGTQSAGLYSFSAHAGGAGSLPPAARALLEPLRAVFLV</sequence>
<organism evidence="1 2">
    <name type="scientific">Rhodovarius crocodyli</name>
    <dbReference type="NCBI Taxonomy" id="1979269"/>
    <lineage>
        <taxon>Bacteria</taxon>
        <taxon>Pseudomonadati</taxon>
        <taxon>Pseudomonadota</taxon>
        <taxon>Alphaproteobacteria</taxon>
        <taxon>Acetobacterales</taxon>
        <taxon>Roseomonadaceae</taxon>
        <taxon>Rhodovarius</taxon>
    </lineage>
</organism>
<dbReference type="RefSeq" id="WP_127788172.1">
    <property type="nucleotide sequence ID" value="NZ_SACL01000004.1"/>
</dbReference>
<gene>
    <name evidence="1" type="ORF">EOD42_14090</name>
</gene>
<dbReference type="AlphaFoldDB" id="A0A437MF37"/>
<evidence type="ECO:0008006" key="3">
    <source>
        <dbReference type="Google" id="ProtNLM"/>
    </source>
</evidence>
<keyword evidence="2" id="KW-1185">Reference proteome</keyword>
<accession>A0A437MF37</accession>
<evidence type="ECO:0000313" key="2">
    <source>
        <dbReference type="Proteomes" id="UP000282957"/>
    </source>
</evidence>
<dbReference type="Proteomes" id="UP000282957">
    <property type="component" value="Unassembled WGS sequence"/>
</dbReference>